<protein>
    <submittedName>
        <fullName evidence="2">Uncharacterized protein</fullName>
    </submittedName>
</protein>
<sequence>MQVWQWWWDAPGQLDGSDKQGGGGGNNSGGGTQQWGSRTALEMARDGGGDTAHRWTHSGVAPFTLLFKQRQETTQAGATTTDDVDGVTGTTRGARWDGCGLGAGWL</sequence>
<proteinExistence type="predicted"/>
<accession>A0ABU6TVW0</accession>
<feature type="region of interest" description="Disordered" evidence="1">
    <location>
        <begin position="72"/>
        <end position="94"/>
    </location>
</feature>
<comment type="caution">
    <text evidence="2">The sequence shown here is derived from an EMBL/GenBank/DDBJ whole genome shotgun (WGS) entry which is preliminary data.</text>
</comment>
<name>A0ABU6TVW0_9FABA</name>
<organism evidence="2 3">
    <name type="scientific">Stylosanthes scabra</name>
    <dbReference type="NCBI Taxonomy" id="79078"/>
    <lineage>
        <taxon>Eukaryota</taxon>
        <taxon>Viridiplantae</taxon>
        <taxon>Streptophyta</taxon>
        <taxon>Embryophyta</taxon>
        <taxon>Tracheophyta</taxon>
        <taxon>Spermatophyta</taxon>
        <taxon>Magnoliopsida</taxon>
        <taxon>eudicotyledons</taxon>
        <taxon>Gunneridae</taxon>
        <taxon>Pentapetalae</taxon>
        <taxon>rosids</taxon>
        <taxon>fabids</taxon>
        <taxon>Fabales</taxon>
        <taxon>Fabaceae</taxon>
        <taxon>Papilionoideae</taxon>
        <taxon>50 kb inversion clade</taxon>
        <taxon>dalbergioids sensu lato</taxon>
        <taxon>Dalbergieae</taxon>
        <taxon>Pterocarpus clade</taxon>
        <taxon>Stylosanthes</taxon>
    </lineage>
</organism>
<feature type="region of interest" description="Disordered" evidence="1">
    <location>
        <begin position="1"/>
        <end position="55"/>
    </location>
</feature>
<keyword evidence="3" id="KW-1185">Reference proteome</keyword>
<reference evidence="2 3" key="1">
    <citation type="journal article" date="2023" name="Plants (Basel)">
        <title>Bridging the Gap: Combining Genomics and Transcriptomics Approaches to Understand Stylosanthes scabra, an Orphan Legume from the Brazilian Caatinga.</title>
        <authorList>
            <person name="Ferreira-Neto J.R.C."/>
            <person name="da Silva M.D."/>
            <person name="Binneck E."/>
            <person name="de Melo N.F."/>
            <person name="da Silva R.H."/>
            <person name="de Melo A.L.T.M."/>
            <person name="Pandolfi V."/>
            <person name="Bustamante F.O."/>
            <person name="Brasileiro-Vidal A.C."/>
            <person name="Benko-Iseppon A.M."/>
        </authorList>
    </citation>
    <scope>NUCLEOTIDE SEQUENCE [LARGE SCALE GENOMIC DNA]</scope>
    <source>
        <tissue evidence="2">Leaves</tissue>
    </source>
</reference>
<evidence type="ECO:0000313" key="2">
    <source>
        <dbReference type="EMBL" id="MED6152138.1"/>
    </source>
</evidence>
<dbReference type="Proteomes" id="UP001341840">
    <property type="component" value="Unassembled WGS sequence"/>
</dbReference>
<dbReference type="EMBL" id="JASCZI010092268">
    <property type="protein sequence ID" value="MED6152138.1"/>
    <property type="molecule type" value="Genomic_DNA"/>
</dbReference>
<gene>
    <name evidence="2" type="ORF">PIB30_089071</name>
</gene>
<feature type="compositionally biased region" description="Basic and acidic residues" evidence="1">
    <location>
        <begin position="43"/>
        <end position="53"/>
    </location>
</feature>
<evidence type="ECO:0000256" key="1">
    <source>
        <dbReference type="SAM" id="MobiDB-lite"/>
    </source>
</evidence>
<feature type="compositionally biased region" description="Gly residues" evidence="1">
    <location>
        <begin position="19"/>
        <end position="33"/>
    </location>
</feature>
<evidence type="ECO:0000313" key="3">
    <source>
        <dbReference type="Proteomes" id="UP001341840"/>
    </source>
</evidence>
<feature type="compositionally biased region" description="Low complexity" evidence="1">
    <location>
        <begin position="72"/>
        <end position="93"/>
    </location>
</feature>